<dbReference type="Pfam" id="PF13426">
    <property type="entry name" value="PAS_9"/>
    <property type="match status" value="2"/>
</dbReference>
<reference evidence="9 10" key="1">
    <citation type="submission" date="2019-08" db="EMBL/GenBank/DDBJ databases">
        <title>Genomes of Antarctic Bizionia species.</title>
        <authorList>
            <person name="Bowman J.P."/>
        </authorList>
    </citation>
    <scope>NUCLEOTIDE SEQUENCE [LARGE SCALE GENOMIC DNA]</scope>
    <source>
        <strain evidence="9 10">APA-1</strain>
    </source>
</reference>
<dbReference type="OrthoDB" id="5522855at2"/>
<comment type="caution">
    <text evidence="9">The sequence shown here is derived from an EMBL/GenBank/DDBJ whole genome shotgun (WGS) entry which is preliminary data.</text>
</comment>
<protein>
    <recommendedName>
        <fullName evidence="2">histidine kinase</fullName>
        <ecNumber evidence="2">2.7.13.3</ecNumber>
    </recommendedName>
</protein>
<sequence length="1009" mass="115655">MKNLNHAFDSPLKVEILLAYSLISNGVDGVSFCNLKQTSTLTLDSKLINILGYKNIKPYTDSITWDILIHHDDLKAVNLHISSCVENPGYKFEQELKCFQENGNILWFRCSSFVVTDPDTALNTLVTTYTDISKYEKTFNQLYLKINRFNHVIEGAHFGSWECNVQTNEIIINNRWAEIIGYSLAELGPITKDTWKKHTHREDYKKAEILLQEHIDGKSDFYACQIRMKHRDGQWVWVFSRGKISSYSKDGNVEWVGGSHYDITHIKQNETELVHQKALIEQVNEIAQLGAWELNLETNELYWSSTIKKMLELDDDFKTTIENTTPFIYKKEDQDLRVSYTIQAVSTGKPFDHTLQLKTKTGKLLWARYTGNVKYKNNVPIAVYGFLQDIDDQITSNLKLAQQEEQFRKVFEFAHNGMSLVDLKGKFLKVNNSLCKMLGYSKQEFESLTFQAITTAEFIQKDLDLIQDIFENKIDSYQLEKQYIRKDGSLLDGLLSVSLVKDNHGEPLHFISQINDITQRKNNELLLKQNTNLLESVNEAAQIGIWEYDLNENKVYWSPIIKKLMGVSTDFDPSLEDAVNFFKEGEDRDKIAKLVASAIETGQNYDVDLQVVTLDNQAKWARTIGISEFKDGQCVKLYGFFQNIDAIKKAELQIALKEEQWRTTFNHSKTGMALIDLTGQVQMTNQSLCDVLGYTEAEMKTMTIIDITFPEDLNDTFKFMEGVISGKQEGYNFEKRYITKKGNVIWANASVAAVKNDKNEFTHVVAQIVDITENKLLNESILEHNNRLINFAHIVSHNLRSHTGNMTMLLEISRTNNPDLLDEEIFQHLKTSSENMNDCVNYLSEIVEINTKVKDTLLSLNLKDYVNKALQNVQISVNEINCEIEINVADDLNVIAIPAYLDSIILNLITNALKYHSPKRSPKIIITSNQSEKYITLDITDNGQGIDLKKHGDKLFGMYKTFHDHKDARGIGLFISKNQIEAIGGKIEVKSEVNQGTTFKIYFKHEHSN</sequence>
<dbReference type="InterPro" id="IPR035965">
    <property type="entry name" value="PAS-like_dom_sf"/>
</dbReference>
<dbReference type="PROSITE" id="PS50112">
    <property type="entry name" value="PAS"/>
    <property type="match status" value="2"/>
</dbReference>
<feature type="domain" description="PAC" evidence="8">
    <location>
        <begin position="477"/>
        <end position="529"/>
    </location>
</feature>
<evidence type="ECO:0000259" key="6">
    <source>
        <dbReference type="PROSITE" id="PS50109"/>
    </source>
</evidence>
<dbReference type="PANTHER" id="PTHR43304:SF1">
    <property type="entry name" value="PAC DOMAIN-CONTAINING PROTEIN"/>
    <property type="match status" value="1"/>
</dbReference>
<evidence type="ECO:0000313" key="10">
    <source>
        <dbReference type="Proteomes" id="UP000324358"/>
    </source>
</evidence>
<gene>
    <name evidence="9" type="ORF">ES675_12005</name>
</gene>
<feature type="domain" description="PAC" evidence="8">
    <location>
        <begin position="731"/>
        <end position="783"/>
    </location>
</feature>
<keyword evidence="10" id="KW-1185">Reference proteome</keyword>
<dbReference type="Pfam" id="PF02518">
    <property type="entry name" value="HATPase_c"/>
    <property type="match status" value="1"/>
</dbReference>
<dbReference type="InterPro" id="IPR003594">
    <property type="entry name" value="HATPase_dom"/>
</dbReference>
<dbReference type="InterPro" id="IPR004358">
    <property type="entry name" value="Sig_transdc_His_kin-like_C"/>
</dbReference>
<evidence type="ECO:0000256" key="1">
    <source>
        <dbReference type="ARBA" id="ARBA00000085"/>
    </source>
</evidence>
<feature type="domain" description="Histidine kinase" evidence="6">
    <location>
        <begin position="794"/>
        <end position="1007"/>
    </location>
</feature>
<evidence type="ECO:0000256" key="5">
    <source>
        <dbReference type="ARBA" id="ARBA00022777"/>
    </source>
</evidence>
<dbReference type="InterPro" id="IPR000700">
    <property type="entry name" value="PAS-assoc_C"/>
</dbReference>
<comment type="catalytic activity">
    <reaction evidence="1">
        <text>ATP + protein L-histidine = ADP + protein N-phospho-L-histidine.</text>
        <dbReference type="EC" id="2.7.13.3"/>
    </reaction>
</comment>
<dbReference type="InterPro" id="IPR013655">
    <property type="entry name" value="PAS_fold_3"/>
</dbReference>
<feature type="domain" description="PAS" evidence="7">
    <location>
        <begin position="403"/>
        <end position="445"/>
    </location>
</feature>
<dbReference type="GO" id="GO:0004673">
    <property type="term" value="F:protein histidine kinase activity"/>
    <property type="evidence" value="ECO:0007669"/>
    <property type="project" value="UniProtKB-EC"/>
</dbReference>
<dbReference type="InterPro" id="IPR036890">
    <property type="entry name" value="HATPase_C_sf"/>
</dbReference>
<dbReference type="SMART" id="SM00091">
    <property type="entry name" value="PAS"/>
    <property type="match status" value="5"/>
</dbReference>
<dbReference type="Gene3D" id="3.30.565.10">
    <property type="entry name" value="Histidine kinase-like ATPase, C-terminal domain"/>
    <property type="match status" value="1"/>
</dbReference>
<dbReference type="PROSITE" id="PS50109">
    <property type="entry name" value="HIS_KIN"/>
    <property type="match status" value="1"/>
</dbReference>
<dbReference type="PANTHER" id="PTHR43304">
    <property type="entry name" value="PHYTOCHROME-LIKE PROTEIN CPH1"/>
    <property type="match status" value="1"/>
</dbReference>
<keyword evidence="4" id="KW-0808">Transferase</keyword>
<dbReference type="SUPFAM" id="SSF55874">
    <property type="entry name" value="ATPase domain of HSP90 chaperone/DNA topoisomerase II/histidine kinase"/>
    <property type="match status" value="1"/>
</dbReference>
<evidence type="ECO:0000256" key="4">
    <source>
        <dbReference type="ARBA" id="ARBA00022679"/>
    </source>
</evidence>
<proteinExistence type="predicted"/>
<dbReference type="InterPro" id="IPR005467">
    <property type="entry name" value="His_kinase_dom"/>
</dbReference>
<evidence type="ECO:0000259" key="7">
    <source>
        <dbReference type="PROSITE" id="PS50112"/>
    </source>
</evidence>
<dbReference type="NCBIfam" id="TIGR00229">
    <property type="entry name" value="sensory_box"/>
    <property type="match status" value="3"/>
</dbReference>
<feature type="domain" description="PAC" evidence="8">
    <location>
        <begin position="222"/>
        <end position="275"/>
    </location>
</feature>
<dbReference type="EMBL" id="VSKL01000005">
    <property type="protein sequence ID" value="TYB71889.1"/>
    <property type="molecule type" value="Genomic_DNA"/>
</dbReference>
<evidence type="ECO:0000313" key="9">
    <source>
        <dbReference type="EMBL" id="TYB71889.1"/>
    </source>
</evidence>
<keyword evidence="3" id="KW-0597">Phosphoprotein</keyword>
<dbReference type="InterPro" id="IPR000014">
    <property type="entry name" value="PAS"/>
</dbReference>
<dbReference type="SUPFAM" id="SSF55785">
    <property type="entry name" value="PYP-like sensor domain (PAS domain)"/>
    <property type="match status" value="6"/>
</dbReference>
<organism evidence="9 10">
    <name type="scientific">Bizionia algoritergicola</name>
    <dbReference type="NCBI Taxonomy" id="291187"/>
    <lineage>
        <taxon>Bacteria</taxon>
        <taxon>Pseudomonadati</taxon>
        <taxon>Bacteroidota</taxon>
        <taxon>Flavobacteriia</taxon>
        <taxon>Flavobacteriales</taxon>
        <taxon>Flavobacteriaceae</taxon>
        <taxon>Bizionia</taxon>
    </lineage>
</organism>
<evidence type="ECO:0000256" key="3">
    <source>
        <dbReference type="ARBA" id="ARBA00022553"/>
    </source>
</evidence>
<dbReference type="Proteomes" id="UP000324358">
    <property type="component" value="Unassembled WGS sequence"/>
</dbReference>
<feature type="domain" description="PAS" evidence="7">
    <location>
        <begin position="657"/>
        <end position="727"/>
    </location>
</feature>
<dbReference type="RefSeq" id="WP_082985952.1">
    <property type="nucleotide sequence ID" value="NZ_VSKL01000005.1"/>
</dbReference>
<accession>A0A5D0QSP8</accession>
<dbReference type="SMART" id="SM00387">
    <property type="entry name" value="HATPase_c"/>
    <property type="match status" value="1"/>
</dbReference>
<dbReference type="InterPro" id="IPR052162">
    <property type="entry name" value="Sensor_kinase/Photoreceptor"/>
</dbReference>
<evidence type="ECO:0000259" key="8">
    <source>
        <dbReference type="PROSITE" id="PS50113"/>
    </source>
</evidence>
<dbReference type="EC" id="2.7.13.3" evidence="2"/>
<dbReference type="PROSITE" id="PS50113">
    <property type="entry name" value="PAC"/>
    <property type="match status" value="3"/>
</dbReference>
<keyword evidence="5" id="KW-0418">Kinase</keyword>
<dbReference type="SMART" id="SM00086">
    <property type="entry name" value="PAC"/>
    <property type="match status" value="4"/>
</dbReference>
<evidence type="ECO:0000256" key="2">
    <source>
        <dbReference type="ARBA" id="ARBA00012438"/>
    </source>
</evidence>
<dbReference type="CDD" id="cd00130">
    <property type="entry name" value="PAS"/>
    <property type="match status" value="3"/>
</dbReference>
<dbReference type="AlphaFoldDB" id="A0A5D0QSP8"/>
<dbReference type="Gene3D" id="3.30.450.20">
    <property type="entry name" value="PAS domain"/>
    <property type="match status" value="6"/>
</dbReference>
<dbReference type="PRINTS" id="PR00344">
    <property type="entry name" value="BCTRLSENSOR"/>
</dbReference>
<dbReference type="CDD" id="cd00075">
    <property type="entry name" value="HATPase"/>
    <property type="match status" value="1"/>
</dbReference>
<dbReference type="Pfam" id="PF08447">
    <property type="entry name" value="PAS_3"/>
    <property type="match status" value="2"/>
</dbReference>
<name>A0A5D0QSP8_9FLAO</name>
<dbReference type="InterPro" id="IPR001610">
    <property type="entry name" value="PAC"/>
</dbReference>